<organism evidence="1 2">
    <name type="scientific">Necator americanus</name>
    <name type="common">Human hookworm</name>
    <dbReference type="NCBI Taxonomy" id="51031"/>
    <lineage>
        <taxon>Eukaryota</taxon>
        <taxon>Metazoa</taxon>
        <taxon>Ecdysozoa</taxon>
        <taxon>Nematoda</taxon>
        <taxon>Chromadorea</taxon>
        <taxon>Rhabditida</taxon>
        <taxon>Rhabditina</taxon>
        <taxon>Rhabditomorpha</taxon>
        <taxon>Strongyloidea</taxon>
        <taxon>Ancylostomatidae</taxon>
        <taxon>Bunostominae</taxon>
        <taxon>Necator</taxon>
    </lineage>
</organism>
<dbReference type="EMBL" id="JAVFWL010000002">
    <property type="protein sequence ID" value="KAK6738554.1"/>
    <property type="molecule type" value="Genomic_DNA"/>
</dbReference>
<gene>
    <name evidence="1" type="primary">Necator_chrII.g8372</name>
    <name evidence="1" type="ORF">RB195_020578</name>
</gene>
<evidence type="ECO:0000313" key="2">
    <source>
        <dbReference type="Proteomes" id="UP001303046"/>
    </source>
</evidence>
<sequence>MDNQCRSNLYSGRKDEKTGFGGRTRKELYGFSLGPSRGDDANVTEGADFSNCDIIWRRFLRCTRTSRSITGMGTTKIESTSGISALALIKTNGFEQIGSLRKRSTVVMMYCQKDPYREHRCLLQLLNQMTTMTAVTEMSKTANLMKPYAWKVFHGSPVIDTNLGYSSRKSVKTTFQHAEIQRQSNMGNTKLKRDRSFHGVPFIVRPIENIAYSRNAFHPGTVVHAVRHCSIGMY</sequence>
<dbReference type="Proteomes" id="UP001303046">
    <property type="component" value="Unassembled WGS sequence"/>
</dbReference>
<proteinExistence type="predicted"/>
<keyword evidence="2" id="KW-1185">Reference proteome</keyword>
<name>A0ABR1CJU0_NECAM</name>
<protein>
    <submittedName>
        <fullName evidence="1">Uncharacterized protein</fullName>
    </submittedName>
</protein>
<accession>A0ABR1CJU0</accession>
<evidence type="ECO:0000313" key="1">
    <source>
        <dbReference type="EMBL" id="KAK6738554.1"/>
    </source>
</evidence>
<comment type="caution">
    <text evidence="1">The sequence shown here is derived from an EMBL/GenBank/DDBJ whole genome shotgun (WGS) entry which is preliminary data.</text>
</comment>
<reference evidence="1 2" key="1">
    <citation type="submission" date="2023-08" db="EMBL/GenBank/DDBJ databases">
        <title>A Necator americanus chromosomal reference genome.</title>
        <authorList>
            <person name="Ilik V."/>
            <person name="Petrzelkova K.J."/>
            <person name="Pardy F."/>
            <person name="Fuh T."/>
            <person name="Niatou-Singa F.S."/>
            <person name="Gouil Q."/>
            <person name="Baker L."/>
            <person name="Ritchie M.E."/>
            <person name="Jex A.R."/>
            <person name="Gazzola D."/>
            <person name="Li H."/>
            <person name="Toshio Fujiwara R."/>
            <person name="Zhan B."/>
            <person name="Aroian R.V."/>
            <person name="Pafco B."/>
            <person name="Schwarz E.M."/>
        </authorList>
    </citation>
    <scope>NUCLEOTIDE SEQUENCE [LARGE SCALE GENOMIC DNA]</scope>
    <source>
        <strain evidence="1 2">Aroian</strain>
        <tissue evidence="1">Whole animal</tissue>
    </source>
</reference>